<keyword evidence="3" id="KW-0560">Oxidoreductase</keyword>
<keyword evidence="5" id="KW-1185">Reference proteome</keyword>
<dbReference type="InterPro" id="IPR036291">
    <property type="entry name" value="NAD(P)-bd_dom_sf"/>
</dbReference>
<evidence type="ECO:0000256" key="1">
    <source>
        <dbReference type="ARBA" id="ARBA00006484"/>
    </source>
</evidence>
<dbReference type="PRINTS" id="PR00081">
    <property type="entry name" value="GDHRDH"/>
</dbReference>
<dbReference type="PANTHER" id="PTHR24320:SF282">
    <property type="entry name" value="WW DOMAIN-CONTAINING OXIDOREDUCTASE"/>
    <property type="match status" value="1"/>
</dbReference>
<dbReference type="InterPro" id="IPR002347">
    <property type="entry name" value="SDR_fam"/>
</dbReference>
<reference evidence="4 5" key="1">
    <citation type="submission" date="2024-09" db="EMBL/GenBank/DDBJ databases">
        <title>Rethinking Asexuality: The Enigmatic Case of Functional Sexual Genes in Lepraria (Stereocaulaceae).</title>
        <authorList>
            <person name="Doellman M."/>
            <person name="Sun Y."/>
            <person name="Barcenas-Pena A."/>
            <person name="Lumbsch H.T."/>
            <person name="Grewe F."/>
        </authorList>
    </citation>
    <scope>NUCLEOTIDE SEQUENCE [LARGE SCALE GENOMIC DNA]</scope>
    <source>
        <strain evidence="4 5">Grewe 0041</strain>
    </source>
</reference>
<name>A0ABR4AVM0_9LECA</name>
<dbReference type="Proteomes" id="UP001590951">
    <property type="component" value="Unassembled WGS sequence"/>
</dbReference>
<evidence type="ECO:0000256" key="2">
    <source>
        <dbReference type="ARBA" id="ARBA00022857"/>
    </source>
</evidence>
<accession>A0ABR4AVM0</accession>
<dbReference type="Gene3D" id="3.40.50.720">
    <property type="entry name" value="NAD(P)-binding Rossmann-like Domain"/>
    <property type="match status" value="1"/>
</dbReference>
<sequence>MPSKKASEFYAEDIPNLNGYVVIVTGGNSGIGYETTLQLASHGARVYIAARSPERVNKAIAEMKASCKVKLDLYPLDMDLQNLQSVKEGAEAFMRLESRLDILINNAGIMAVPFKLTTDGFETQWQTNHLAPFFLVKILLPLLESTAAASTSKSRVRVVNVSSDAALLIAPKTLDLEHSNLEHVTGPMSGWKRYGHSKMASLIHARALHNRYYSAGISTYSVQPGIVATNLQAADPSLFGSFVRRTVRWGIMPGTISVADGARTTLFCATSPKAENHSGGFFVPYGKLDKRPDKWNLDEELVGRLWTESERMVREAGF</sequence>
<comment type="caution">
    <text evidence="4">The sequence shown here is derived from an EMBL/GenBank/DDBJ whole genome shotgun (WGS) entry which is preliminary data.</text>
</comment>
<evidence type="ECO:0000313" key="5">
    <source>
        <dbReference type="Proteomes" id="UP001590951"/>
    </source>
</evidence>
<comment type="similarity">
    <text evidence="1">Belongs to the short-chain dehydrogenases/reductases (SDR) family.</text>
</comment>
<dbReference type="SUPFAM" id="SSF51735">
    <property type="entry name" value="NAD(P)-binding Rossmann-fold domains"/>
    <property type="match status" value="1"/>
</dbReference>
<gene>
    <name evidence="4" type="ORF">ABVK25_010050</name>
</gene>
<dbReference type="EMBL" id="JBHFEH010000059">
    <property type="protein sequence ID" value="KAL2049709.1"/>
    <property type="molecule type" value="Genomic_DNA"/>
</dbReference>
<evidence type="ECO:0008006" key="6">
    <source>
        <dbReference type="Google" id="ProtNLM"/>
    </source>
</evidence>
<keyword evidence="2" id="KW-0521">NADP</keyword>
<protein>
    <recommendedName>
        <fullName evidence="6">NAD(P)-binding protein</fullName>
    </recommendedName>
</protein>
<evidence type="ECO:0000256" key="3">
    <source>
        <dbReference type="ARBA" id="ARBA00023002"/>
    </source>
</evidence>
<dbReference type="PANTHER" id="PTHR24320">
    <property type="entry name" value="RETINOL DEHYDROGENASE"/>
    <property type="match status" value="1"/>
</dbReference>
<dbReference type="Pfam" id="PF00106">
    <property type="entry name" value="adh_short"/>
    <property type="match status" value="1"/>
</dbReference>
<proteinExistence type="inferred from homology"/>
<organism evidence="4 5">
    <name type="scientific">Lepraria finkii</name>
    <dbReference type="NCBI Taxonomy" id="1340010"/>
    <lineage>
        <taxon>Eukaryota</taxon>
        <taxon>Fungi</taxon>
        <taxon>Dikarya</taxon>
        <taxon>Ascomycota</taxon>
        <taxon>Pezizomycotina</taxon>
        <taxon>Lecanoromycetes</taxon>
        <taxon>OSLEUM clade</taxon>
        <taxon>Lecanoromycetidae</taxon>
        <taxon>Lecanorales</taxon>
        <taxon>Lecanorineae</taxon>
        <taxon>Stereocaulaceae</taxon>
        <taxon>Lepraria</taxon>
    </lineage>
</organism>
<evidence type="ECO:0000313" key="4">
    <source>
        <dbReference type="EMBL" id="KAL2049709.1"/>
    </source>
</evidence>